<comment type="caution">
    <text evidence="2">The sequence shown here is derived from an EMBL/GenBank/DDBJ whole genome shotgun (WGS) entry which is preliminary data.</text>
</comment>
<accession>A0A432LM28</accession>
<name>A0A432LM28_9BACT</name>
<feature type="signal peptide" evidence="1">
    <location>
        <begin position="1"/>
        <end position="23"/>
    </location>
</feature>
<evidence type="ECO:0000256" key="1">
    <source>
        <dbReference type="SAM" id="SignalP"/>
    </source>
</evidence>
<keyword evidence="3" id="KW-1185">Reference proteome</keyword>
<evidence type="ECO:0008006" key="4">
    <source>
        <dbReference type="Google" id="ProtNLM"/>
    </source>
</evidence>
<evidence type="ECO:0000313" key="3">
    <source>
        <dbReference type="Proteomes" id="UP000278983"/>
    </source>
</evidence>
<dbReference type="EMBL" id="RYYU01000001">
    <property type="protein sequence ID" value="RUL59888.1"/>
    <property type="molecule type" value="Genomic_DNA"/>
</dbReference>
<organism evidence="2 3">
    <name type="scientific">Prevotella koreensis</name>
    <dbReference type="NCBI Taxonomy" id="2490854"/>
    <lineage>
        <taxon>Bacteria</taxon>
        <taxon>Pseudomonadati</taxon>
        <taxon>Bacteroidota</taxon>
        <taxon>Bacteroidia</taxon>
        <taxon>Bacteroidales</taxon>
        <taxon>Prevotellaceae</taxon>
        <taxon>Prevotella</taxon>
    </lineage>
</organism>
<protein>
    <recommendedName>
        <fullName evidence="4">Lipoprotein</fullName>
    </recommendedName>
</protein>
<dbReference type="OrthoDB" id="1426268at2"/>
<feature type="chain" id="PRO_5019014591" description="Lipoprotein" evidence="1">
    <location>
        <begin position="24"/>
        <end position="211"/>
    </location>
</feature>
<keyword evidence="1" id="KW-0732">Signal</keyword>
<dbReference type="PROSITE" id="PS51257">
    <property type="entry name" value="PROKAR_LIPOPROTEIN"/>
    <property type="match status" value="1"/>
</dbReference>
<dbReference type="Proteomes" id="UP000278983">
    <property type="component" value="Unassembled WGS sequence"/>
</dbReference>
<dbReference type="AlphaFoldDB" id="A0A432LM28"/>
<gene>
    <name evidence="2" type="ORF">EHV08_09100</name>
</gene>
<proteinExistence type="predicted"/>
<dbReference type="RefSeq" id="WP_126678987.1">
    <property type="nucleotide sequence ID" value="NZ_CAUUVU010000015.1"/>
</dbReference>
<reference evidence="2 3" key="1">
    <citation type="submission" date="2018-12" db="EMBL/GenBank/DDBJ databases">
        <title>Genome sequencing of Prevotella sp. KCOM 3155 (= JS262).</title>
        <authorList>
            <person name="Kook J.-K."/>
            <person name="Park S.-N."/>
            <person name="Lim Y.K."/>
        </authorList>
    </citation>
    <scope>NUCLEOTIDE SEQUENCE [LARGE SCALE GENOMIC DNA]</scope>
    <source>
        <strain evidence="2 3">KCOM 3155</strain>
    </source>
</reference>
<sequence length="211" mass="24188">MKKIISYSLILLTILAVSSCGKLANKAAKAYMKQATNESLKIYVLTQPQELKKWYDTIAKKLGEGASATDVISLNVTELREENANLLINLLFQSKEDKRKVVEIIFSSEATGWLEPETKEIEFSNGDKENFNLEDELFDLKEIPYANLQKIVDAAMKKYEDKEKYEYQYIQNITIEKNSIQITVSGRLISNNVDKEKYYNTDFAGNEKNDD</sequence>
<evidence type="ECO:0000313" key="2">
    <source>
        <dbReference type="EMBL" id="RUL59888.1"/>
    </source>
</evidence>